<dbReference type="Proteomes" id="UP001549086">
    <property type="component" value="Unassembled WGS sequence"/>
</dbReference>
<sequence length="51" mass="6105">MFVDTAKIKETSYKDSPFLFELMKKRGHIIYIIYSFKNIKLSSKDIKDIME</sequence>
<evidence type="ECO:0000313" key="1">
    <source>
        <dbReference type="EMBL" id="MET3590242.1"/>
    </source>
</evidence>
<name>A0ABV2HJ65_9HYPH</name>
<dbReference type="EMBL" id="JBEPLI010000017">
    <property type="protein sequence ID" value="MET3590242.1"/>
    <property type="molecule type" value="Genomic_DNA"/>
</dbReference>
<gene>
    <name evidence="1" type="ORF">ABID23_001346</name>
</gene>
<reference evidence="1 2" key="1">
    <citation type="submission" date="2024-06" db="EMBL/GenBank/DDBJ databases">
        <title>Genomic Encyclopedia of Type Strains, Phase IV (KMG-IV): sequencing the most valuable type-strain genomes for metagenomic binning, comparative biology and taxonomic classification.</title>
        <authorList>
            <person name="Goeker M."/>
        </authorList>
    </citation>
    <scope>NUCLEOTIDE SEQUENCE [LARGE SCALE GENOMIC DNA]</scope>
    <source>
        <strain evidence="1 2">DSM 23649</strain>
    </source>
</reference>
<protein>
    <submittedName>
        <fullName evidence="1">Uncharacterized protein</fullName>
    </submittedName>
</protein>
<evidence type="ECO:0000313" key="2">
    <source>
        <dbReference type="Proteomes" id="UP001549086"/>
    </source>
</evidence>
<proteinExistence type="predicted"/>
<organism evidence="1 2">
    <name type="scientific">Bartonella silvatica</name>
    <dbReference type="NCBI Taxonomy" id="357760"/>
    <lineage>
        <taxon>Bacteria</taxon>
        <taxon>Pseudomonadati</taxon>
        <taxon>Pseudomonadota</taxon>
        <taxon>Alphaproteobacteria</taxon>
        <taxon>Hyphomicrobiales</taxon>
        <taxon>Bartonellaceae</taxon>
        <taxon>Bartonella</taxon>
    </lineage>
</organism>
<keyword evidence="2" id="KW-1185">Reference proteome</keyword>
<comment type="caution">
    <text evidence="1">The sequence shown here is derived from an EMBL/GenBank/DDBJ whole genome shotgun (WGS) entry which is preliminary data.</text>
</comment>
<accession>A0ABV2HJ65</accession>